<dbReference type="InterPro" id="IPR003653">
    <property type="entry name" value="Peptidase_C48_C"/>
</dbReference>
<feature type="compositionally biased region" description="Low complexity" evidence="4">
    <location>
        <begin position="743"/>
        <end position="774"/>
    </location>
</feature>
<dbReference type="PANTHER" id="PTHR47764:SF2">
    <property type="entry name" value="UBIQUITIN-LIKE PROTEASE FAMILY PROFILE DOMAIN-CONTAINING PROTEIN"/>
    <property type="match status" value="1"/>
</dbReference>
<feature type="compositionally biased region" description="Low complexity" evidence="4">
    <location>
        <begin position="1537"/>
        <end position="1563"/>
    </location>
</feature>
<feature type="compositionally biased region" description="Basic residues" evidence="4">
    <location>
        <begin position="1092"/>
        <end position="1109"/>
    </location>
</feature>
<feature type="compositionally biased region" description="Low complexity" evidence="4">
    <location>
        <begin position="958"/>
        <end position="989"/>
    </location>
</feature>
<name>A0A836C7W7_9CHLO</name>
<feature type="region of interest" description="Disordered" evidence="4">
    <location>
        <begin position="502"/>
        <end position="1061"/>
    </location>
</feature>
<evidence type="ECO:0000259" key="5">
    <source>
        <dbReference type="PROSITE" id="PS50600"/>
    </source>
</evidence>
<protein>
    <recommendedName>
        <fullName evidence="5">Ubiquitin-like protease family profile domain-containing protein</fullName>
    </recommendedName>
</protein>
<dbReference type="Pfam" id="PF02902">
    <property type="entry name" value="Peptidase_C48"/>
    <property type="match status" value="1"/>
</dbReference>
<feature type="compositionally biased region" description="Acidic residues" evidence="4">
    <location>
        <begin position="1752"/>
        <end position="1761"/>
    </location>
</feature>
<feature type="domain" description="Ubiquitin-like protease family profile" evidence="5">
    <location>
        <begin position="198"/>
        <end position="437"/>
    </location>
</feature>
<feature type="compositionally biased region" description="Acidic residues" evidence="4">
    <location>
        <begin position="721"/>
        <end position="742"/>
    </location>
</feature>
<feature type="compositionally biased region" description="Acidic residues" evidence="4">
    <location>
        <begin position="775"/>
        <end position="784"/>
    </location>
</feature>
<sequence>MPQGDLPGVPRRPALKPGALLSSSFYAGGTGGNTAAAVAAAVGPSGIGRRAAAAGAGPGRGAAGRGGGGGRVGAAGGRATRGGRGQAAVYSDPDEDEPPPKARGRQRRSAPAAPEELEPIVIDSSEEEGEGGERQGQPGGDAAAGPGPSSAAAAAAAAGGNRPNTRARGTRAYPYDKLSVKLAGLKCCFPPGGTKLSVEVVADDLSRLEPGEFLNDTCIDFFIKFIEFHLDEGRQKRFHFFNSFFLKKLQEAAPKKGQGAAGADDRSKGQQDHDRVKKWTKNMDLFSKDYVFVPIHGGLHWSLMLICHPANALHVKNNARAQLRPAEGGTQEDPVGSPCILHFDSLEGSHQPQAIYKALRTYLEHEWMRKAEDESQPDSVPRRWAQEWRRQNPDAAALPRLQFAGESLPGIRIMSRLPKQNNHHDCGLFLLSYIHFFTAGNPRFIVREGTNARDVSAMDLDPEAADDSTFMQPNWFRRVNAGRLRDHLNYHICRLMLDRMPPWTQDDPDDPRREAAERVKDEYERRPMDPNKRYLDPKEYLAWTRQHPNEPDRGGTSDVMSDGDEDVMFTDAPGEAEEAGMERPEAVLQTPARTTRAKARLAAEPGGLSPAAGAGAAAAGPAGGRKGRARNTGKENKAQAGAPADAIDLASPDKGGGTDGEAAAVSDSDVPSPEDPPPDGGSGGGGGSGRTGRAPADAEAGDGDPLNLNLIYGSDGRGGEGEGEGGAEPEAENLASDEDEEVPGQPAGKPQQGAAQAGAEGAAQQAAAGVQAMAAEEEEEEEHEEPGGLPAAAEAAAEAGQVDGDLEMEEAQAGPGPDLMQVDDPVEEVALPPLGRPEAKAPRPPRKANKEKGQPAATESVDLVGDDEDEQDPAAAPAQTGSHAGPSSEARAETEAGPAAGASAAARASRFAAPALAAAAKHRAAFQESEAAAGPADGGVHAPAQRKGNKRLWQQRLARPSTASPPAAGAAEAPAPAQGPGPVASGSAPNEDEGDPETLPPQRKKRAQHDRKHAPPAAAAAAAPAEPPAAGGGHGGPGRRRGATHPDHAAPHAAGAGGGAGRSFASRFAHLEQEVEDDGAEAGGFVREDPHHHHHHHHGGANRTAHHQGTHPAPDLHGGGGSRWRRSGSGGSGPGAGGGAPGSGATHDRLQVLPPGGIRGPAVVPLGRPQHIKFDDQGEAHEAPGAPAAQAGGGSGGGGGGMHISQTGLHQRHSGSAPTAYQPQPSPHVRGGPGAQAATLAGPSSPGQYPSSGLDSEAQDDADANWGYDTSPVTQRPHAPRGQEPVGARPAAPPARPPQHQHPHQQQQPRVPLDAHRHVEPQHDQVQHQTQGAAAQLQQVQHRVQQQALDRARREQEEFQVTRTAAAKQQQQQQEALAQLQQALEQDQHARAAQQQLQARQQQQEHEQQLGALHNHQIHRQQTAHAYHELQAPHAHLHPHHHQQAQVQALLLRAQSQAQAQGQGQLAVTRSARDGRPAQTQALLRGPGAGLALAVRQERAVMDLRDRSPPRPNPARPGSAGGYAPAVEGGSQGYDASPSGSQGHPSQSQGGYSQGSHGQLQYGQGQGSQGLSQGRGGDQAQGRGSQGGSQGSDFRGSPWQLAPAMAAYSLGLPMGGRGNFYLAVGQPTDTHGPRPTMGPSPEYTAGLAAAPRPQFSQVLGTGFAEQDVRPHNSAAAGSAGRPGQRLGGLQMPPMNPAALRPPAGNTAPFMLLRLPEQGQAPGQLSSKAGPRAPPPSPQQPDTNLVLPPQDGSESDAGDDTQPDGPQRGRAKRRRRHGEPQHPPGLEPGPATALLDQPDALSPQDGPAAAAAGSDGAAALPAGAPAHRVSQAGEDLDLRLTQRPDSQPGERLDAGPVWSDAGGHPDAGGGQQAHGLEAWPGPDEVGGDGEDALYGEDGGDGDGGPPGDEDDWVEGEEWQEDPEGWQEYDGEQAWDEQQEEGVEEHGGEDQQEPEQAQQQQEEEVEVEGHEQGPAPAAAPPPPGPQVGAAGSEAGAGAGAEQDASFEFVHAAGPRSGAAGRNPAPAAVAPDAAAKAPAAPGPGARHAGTGSLFAAARAGAAAGAGPSLAAHALPAAAGHGDEAEPEQSEGEAAQRHTTSTAAESSALSISSSDSEGAGEGEGEDQSPHASGHGEDGTAPRRRRGGRTDDAWEPDSEELAEEYEYNDDTSGGVSDEDEGAGRRGGVRHAVRPRTTPARTMPPRQARPKTKAAVHAGAGAAAQPSTGPSGSRPQRAKAAKFGAAAGRGKRGSGEAGGGVGVDRMRQQTLAEAGFGEAAAPSPDVGRGQKKRRSGGQQRGRSSGGSGKRQRPVQHAVAGAAAAPCTGAAARQAAGSKPDLLDLTSE</sequence>
<dbReference type="PROSITE" id="PS50600">
    <property type="entry name" value="ULP_PROTEASE"/>
    <property type="match status" value="1"/>
</dbReference>
<dbReference type="SUPFAM" id="SSF54001">
    <property type="entry name" value="Cysteine proteinases"/>
    <property type="match status" value="1"/>
</dbReference>
<feature type="region of interest" description="Disordered" evidence="4">
    <location>
        <begin position="1501"/>
        <end position="1598"/>
    </location>
</feature>
<dbReference type="Gene3D" id="1.10.418.20">
    <property type="match status" value="1"/>
</dbReference>
<feature type="compositionally biased region" description="Gly residues" evidence="4">
    <location>
        <begin position="1191"/>
        <end position="1202"/>
    </location>
</feature>
<feature type="compositionally biased region" description="Low complexity" evidence="4">
    <location>
        <begin position="787"/>
        <end position="801"/>
    </location>
</feature>
<evidence type="ECO:0000256" key="2">
    <source>
        <dbReference type="ARBA" id="ARBA00022670"/>
    </source>
</evidence>
<proteinExistence type="inferred from homology"/>
<dbReference type="Gene3D" id="3.30.310.130">
    <property type="entry name" value="Ubiquitin-related"/>
    <property type="match status" value="1"/>
</dbReference>
<evidence type="ECO:0000313" key="7">
    <source>
        <dbReference type="Proteomes" id="UP000612055"/>
    </source>
</evidence>
<feature type="compositionally biased region" description="Low complexity" evidence="4">
    <location>
        <begin position="140"/>
        <end position="170"/>
    </location>
</feature>
<dbReference type="PANTHER" id="PTHR47764">
    <property type="entry name" value="UBIQUITIN-LIKE-SPECIFIC PROTEASE 2B-RELATED"/>
    <property type="match status" value="1"/>
</dbReference>
<organism evidence="6 7">
    <name type="scientific">Edaphochlamys debaryana</name>
    <dbReference type="NCBI Taxonomy" id="47281"/>
    <lineage>
        <taxon>Eukaryota</taxon>
        <taxon>Viridiplantae</taxon>
        <taxon>Chlorophyta</taxon>
        <taxon>core chlorophytes</taxon>
        <taxon>Chlorophyceae</taxon>
        <taxon>CS clade</taxon>
        <taxon>Chlamydomonadales</taxon>
        <taxon>Chlamydomonadales incertae sedis</taxon>
        <taxon>Edaphochlamys</taxon>
    </lineage>
</organism>
<feature type="compositionally biased region" description="Low complexity" evidence="4">
    <location>
        <begin position="1242"/>
        <end position="1253"/>
    </location>
</feature>
<feature type="compositionally biased region" description="Low complexity" evidence="4">
    <location>
        <begin position="895"/>
        <end position="919"/>
    </location>
</feature>
<feature type="compositionally biased region" description="Low complexity" evidence="4">
    <location>
        <begin position="2311"/>
        <end position="2330"/>
    </location>
</feature>
<feature type="region of interest" description="Disordered" evidence="4">
    <location>
        <begin position="1074"/>
        <end position="1364"/>
    </location>
</feature>
<feature type="region of interest" description="Disordered" evidence="4">
    <location>
        <begin position="1462"/>
        <end position="1485"/>
    </location>
</feature>
<feature type="region of interest" description="Disordered" evidence="4">
    <location>
        <begin position="1"/>
        <end position="27"/>
    </location>
</feature>
<feature type="compositionally biased region" description="Acidic residues" evidence="4">
    <location>
        <begin position="1906"/>
        <end position="1941"/>
    </location>
</feature>
<feature type="region of interest" description="Disordered" evidence="4">
    <location>
        <begin position="1719"/>
        <end position="2047"/>
    </location>
</feature>
<evidence type="ECO:0000256" key="3">
    <source>
        <dbReference type="ARBA" id="ARBA00022801"/>
    </source>
</evidence>
<feature type="compositionally biased region" description="Low complexity" evidence="4">
    <location>
        <begin position="590"/>
        <end position="620"/>
    </location>
</feature>
<feature type="compositionally biased region" description="Polar residues" evidence="4">
    <location>
        <begin position="2219"/>
        <end position="2228"/>
    </location>
</feature>
<keyword evidence="2" id="KW-0645">Protease</keyword>
<feature type="compositionally biased region" description="Low complexity" evidence="4">
    <location>
        <begin position="2009"/>
        <end position="2047"/>
    </location>
</feature>
<feature type="compositionally biased region" description="Low complexity" evidence="4">
    <location>
        <begin position="2189"/>
        <end position="2200"/>
    </location>
</feature>
<dbReference type="OrthoDB" id="568156at2759"/>
<keyword evidence="3" id="KW-0378">Hydrolase</keyword>
<evidence type="ECO:0000313" key="6">
    <source>
        <dbReference type="EMBL" id="KAG2502197.1"/>
    </source>
</evidence>
<feature type="compositionally biased region" description="Acidic residues" evidence="4">
    <location>
        <begin position="561"/>
        <end position="579"/>
    </location>
</feature>
<feature type="compositionally biased region" description="Polar residues" evidence="4">
    <location>
        <begin position="1204"/>
        <end position="1223"/>
    </location>
</feature>
<feature type="compositionally biased region" description="Acidic residues" evidence="4">
    <location>
        <begin position="1884"/>
        <end position="1899"/>
    </location>
</feature>
<feature type="compositionally biased region" description="Basic and acidic residues" evidence="4">
    <location>
        <begin position="1172"/>
        <end position="1182"/>
    </location>
</feature>
<reference evidence="6" key="1">
    <citation type="journal article" date="2020" name="bioRxiv">
        <title>Comparative genomics of Chlamydomonas.</title>
        <authorList>
            <person name="Craig R.J."/>
            <person name="Hasan A.R."/>
            <person name="Ness R.W."/>
            <person name="Keightley P.D."/>
        </authorList>
    </citation>
    <scope>NUCLEOTIDE SEQUENCE</scope>
    <source>
        <strain evidence="6">CCAP 11/70</strain>
    </source>
</reference>
<comment type="similarity">
    <text evidence="1">Belongs to the peptidase C48 family.</text>
</comment>
<feature type="compositionally biased region" description="Low complexity" evidence="4">
    <location>
        <begin position="2209"/>
        <end position="2218"/>
    </location>
</feature>
<evidence type="ECO:0000256" key="4">
    <source>
        <dbReference type="SAM" id="MobiDB-lite"/>
    </source>
</evidence>
<dbReference type="GO" id="GO:0006508">
    <property type="term" value="P:proteolysis"/>
    <property type="evidence" value="ECO:0007669"/>
    <property type="project" value="UniProtKB-KW"/>
</dbReference>
<feature type="compositionally biased region" description="Basic and acidic residues" evidence="4">
    <location>
        <begin position="263"/>
        <end position="275"/>
    </location>
</feature>
<feature type="compositionally biased region" description="Low complexity" evidence="4">
    <location>
        <begin position="1799"/>
        <end position="1825"/>
    </location>
</feature>
<feature type="region of interest" description="Disordered" evidence="4">
    <location>
        <begin position="1672"/>
        <end position="1706"/>
    </location>
</feature>
<evidence type="ECO:0000256" key="1">
    <source>
        <dbReference type="ARBA" id="ARBA00005234"/>
    </source>
</evidence>
<feature type="compositionally biased region" description="Gly residues" evidence="4">
    <location>
        <begin position="56"/>
        <end position="85"/>
    </location>
</feature>
<feature type="compositionally biased region" description="Basic residues" evidence="4">
    <location>
        <begin position="1002"/>
        <end position="1014"/>
    </location>
</feature>
<feature type="region of interest" description="Disordered" evidence="4">
    <location>
        <begin position="49"/>
        <end position="170"/>
    </location>
</feature>
<feature type="compositionally biased region" description="Gly residues" evidence="4">
    <location>
        <begin position="680"/>
        <end position="690"/>
    </location>
</feature>
<feature type="compositionally biased region" description="Gly residues" evidence="4">
    <location>
        <begin position="1117"/>
        <end position="1142"/>
    </location>
</feature>
<feature type="compositionally biased region" description="Gly residues" evidence="4">
    <location>
        <begin position="1564"/>
        <end position="1590"/>
    </location>
</feature>
<keyword evidence="7" id="KW-1185">Reference proteome</keyword>
<accession>A0A836C7W7</accession>
<comment type="caution">
    <text evidence="6">The sequence shown here is derived from an EMBL/GenBank/DDBJ whole genome shotgun (WGS) entry which is preliminary data.</text>
</comment>
<feature type="compositionally biased region" description="Low complexity" evidence="4">
    <location>
        <begin position="2097"/>
        <end position="2113"/>
    </location>
</feature>
<feature type="compositionally biased region" description="Basic and acidic residues" evidence="4">
    <location>
        <begin position="1835"/>
        <end position="1852"/>
    </location>
</feature>
<feature type="region of interest" description="Disordered" evidence="4">
    <location>
        <begin position="256"/>
        <end position="275"/>
    </location>
</feature>
<feature type="compositionally biased region" description="Low complexity" evidence="4">
    <location>
        <begin position="1015"/>
        <end position="1024"/>
    </location>
</feature>
<dbReference type="Proteomes" id="UP000612055">
    <property type="component" value="Unassembled WGS sequence"/>
</dbReference>
<feature type="compositionally biased region" description="Acidic residues" evidence="4">
    <location>
        <begin position="2148"/>
        <end position="2164"/>
    </location>
</feature>
<feature type="compositionally biased region" description="Basic and acidic residues" evidence="4">
    <location>
        <begin position="1313"/>
        <end position="1326"/>
    </location>
</feature>
<feature type="compositionally biased region" description="Basic and acidic residues" evidence="4">
    <location>
        <begin position="510"/>
        <end position="539"/>
    </location>
</feature>
<dbReference type="GO" id="GO:0008234">
    <property type="term" value="F:cysteine-type peptidase activity"/>
    <property type="evidence" value="ECO:0007669"/>
    <property type="project" value="InterPro"/>
</dbReference>
<feature type="compositionally biased region" description="Low complexity" evidence="4">
    <location>
        <begin position="1333"/>
        <end position="1349"/>
    </location>
</feature>
<feature type="compositionally biased region" description="Low complexity" evidence="4">
    <location>
        <begin position="1984"/>
        <end position="1999"/>
    </location>
</feature>
<feature type="region of interest" description="Disordered" evidence="4">
    <location>
        <begin position="2070"/>
        <end position="2341"/>
    </location>
</feature>
<dbReference type="EMBL" id="JAEHOE010000001">
    <property type="protein sequence ID" value="KAG2502197.1"/>
    <property type="molecule type" value="Genomic_DNA"/>
</dbReference>
<gene>
    <name evidence="6" type="ORF">HYH03_000684</name>
</gene>
<dbReference type="InterPro" id="IPR038765">
    <property type="entry name" value="Papain-like_cys_pep_sf"/>
</dbReference>